<comment type="caution">
    <text evidence="3">The sequence shown here is derived from an EMBL/GenBank/DDBJ whole genome shotgun (WGS) entry which is preliminary data.</text>
</comment>
<reference evidence="3 4" key="1">
    <citation type="submission" date="2019-09" db="EMBL/GenBank/DDBJ databases">
        <title>Screening of Novel Bioactive Compounds from Soil-Associated.</title>
        <authorList>
            <person name="Zhao S."/>
        </authorList>
    </citation>
    <scope>NUCLEOTIDE SEQUENCE [LARGE SCALE GENOMIC DNA]</scope>
    <source>
        <strain evidence="3 4">HIT-DPA4</strain>
    </source>
</reference>
<name>A0A6H9UUI9_9ACTN</name>
<evidence type="ECO:0000259" key="2">
    <source>
        <dbReference type="Pfam" id="PF13751"/>
    </source>
</evidence>
<sequence length="454" mass="49088">MVLPRRLVAAINKWLAVGRRSDPTRAPNQSAEHGARPTRPLAAQPHTLCRCPLSPRCRDPHPAIAQWCSTILAGDTARLLLLGPHWSGKSHAAYAALEVAARAQEEFSSPAGRGDAAGRTGDAGLRGPGLAGRGGTRSGMGRTLWPADPLLASTGARQTAAGLSVRHRRALRPQTGLLWTGYKIHISESGDDPDNQDAAAGGQSLIPGADGPPPRLITGIAPTDATVTDAEMTEPVHHMLAARDLLPAEHFLDSRYPSAELIVGMKKNFGVTLVTPVLMNSSPQARAGAGFDRTAFTLDWDKRQATCPRGDTSTWWSPATLRGTKAIVIKFDKETCRPCPVRDQCTRSKTGGRTLSLQPRELQEVLDHARLQQGDEQWRAKYGTRAGIEGTIHQAVAVTGMRRARYLGLQKTHLEHVFSAVALNLIRLDAWWNGHPLDRTRVSHLARLDLSLAA</sequence>
<dbReference type="AlphaFoldDB" id="A0A6H9UUI9"/>
<proteinExistence type="predicted"/>
<evidence type="ECO:0000313" key="3">
    <source>
        <dbReference type="EMBL" id="KAB1143505.1"/>
    </source>
</evidence>
<dbReference type="EMBL" id="VZRB01000019">
    <property type="protein sequence ID" value="KAB1143505.1"/>
    <property type="molecule type" value="Genomic_DNA"/>
</dbReference>
<feature type="region of interest" description="Disordered" evidence="1">
    <location>
        <begin position="20"/>
        <end position="41"/>
    </location>
</feature>
<feature type="compositionally biased region" description="Gly residues" evidence="1">
    <location>
        <begin position="124"/>
        <end position="138"/>
    </location>
</feature>
<feature type="region of interest" description="Disordered" evidence="1">
    <location>
        <begin position="108"/>
        <end position="141"/>
    </location>
</feature>
<keyword evidence="4" id="KW-1185">Reference proteome</keyword>
<feature type="region of interest" description="Disordered" evidence="1">
    <location>
        <begin position="188"/>
        <end position="214"/>
    </location>
</feature>
<feature type="compositionally biased region" description="Low complexity" evidence="1">
    <location>
        <begin position="111"/>
        <end position="123"/>
    </location>
</feature>
<evidence type="ECO:0000313" key="4">
    <source>
        <dbReference type="Proteomes" id="UP000442707"/>
    </source>
</evidence>
<accession>A0A6H9UUI9</accession>
<dbReference type="InterPro" id="IPR025668">
    <property type="entry name" value="Tnp_DDE_dom"/>
</dbReference>
<evidence type="ECO:0000256" key="1">
    <source>
        <dbReference type="SAM" id="MobiDB-lite"/>
    </source>
</evidence>
<dbReference type="Proteomes" id="UP000442707">
    <property type="component" value="Unassembled WGS sequence"/>
</dbReference>
<organism evidence="3 4">
    <name type="scientific">Streptomyces luteolifulvus</name>
    <dbReference type="NCBI Taxonomy" id="2615112"/>
    <lineage>
        <taxon>Bacteria</taxon>
        <taxon>Bacillati</taxon>
        <taxon>Actinomycetota</taxon>
        <taxon>Actinomycetes</taxon>
        <taxon>Kitasatosporales</taxon>
        <taxon>Streptomycetaceae</taxon>
        <taxon>Streptomyces</taxon>
    </lineage>
</organism>
<dbReference type="Pfam" id="PF13751">
    <property type="entry name" value="DDE_Tnp_1_6"/>
    <property type="match status" value="1"/>
</dbReference>
<protein>
    <recommendedName>
        <fullName evidence="2">Transposase DDE domain-containing protein</fullName>
    </recommendedName>
</protein>
<gene>
    <name evidence="3" type="ORF">F7R91_25470</name>
</gene>
<feature type="domain" description="Transposase DDE" evidence="2">
    <location>
        <begin position="306"/>
        <end position="428"/>
    </location>
</feature>